<proteinExistence type="inferred from homology"/>
<evidence type="ECO:0000256" key="8">
    <source>
        <dbReference type="ARBA" id="ARBA00023034"/>
    </source>
</evidence>
<protein>
    <submittedName>
        <fullName evidence="12">Uncharacterized protein</fullName>
    </submittedName>
</protein>
<keyword evidence="4" id="KW-0808">Transferase</keyword>
<keyword evidence="9" id="KW-0472">Membrane</keyword>
<keyword evidence="8" id="KW-0333">Golgi apparatus</keyword>
<evidence type="ECO:0000256" key="4">
    <source>
        <dbReference type="ARBA" id="ARBA00022679"/>
    </source>
</evidence>
<sequence>GAGVVLWPDAWRGWAGPEAYRALGLEPGATKAALHPPPAPWRRPPGSARERRRPRRDAESGAVLMDRAAHADVLEYLWWINSFGDRLYHRLLHGDKDTFALAFAAAGKAHCYRQVELPPGGAFQWGRDALDIKTPPTPDPATTLPTPRTAAAAVAAGAAAAGGAATAAISGTGPAAPPTP</sequence>
<evidence type="ECO:0000256" key="1">
    <source>
        <dbReference type="ARBA" id="ARBA00004394"/>
    </source>
</evidence>
<evidence type="ECO:0000256" key="5">
    <source>
        <dbReference type="ARBA" id="ARBA00022692"/>
    </source>
</evidence>
<dbReference type="InterPro" id="IPR022751">
    <property type="entry name" value="Alpha_mannosyltransferase"/>
</dbReference>
<gene>
    <name evidence="12" type="ORF">TSOC_015027</name>
</gene>
<evidence type="ECO:0000256" key="7">
    <source>
        <dbReference type="ARBA" id="ARBA00022989"/>
    </source>
</evidence>
<evidence type="ECO:0000256" key="11">
    <source>
        <dbReference type="SAM" id="MobiDB-lite"/>
    </source>
</evidence>
<keyword evidence="6" id="KW-0735">Signal-anchor</keyword>
<evidence type="ECO:0000313" key="12">
    <source>
        <dbReference type="EMBL" id="PNG99199.1"/>
    </source>
</evidence>
<organism evidence="12 13">
    <name type="scientific">Tetrabaena socialis</name>
    <dbReference type="NCBI Taxonomy" id="47790"/>
    <lineage>
        <taxon>Eukaryota</taxon>
        <taxon>Viridiplantae</taxon>
        <taxon>Chlorophyta</taxon>
        <taxon>core chlorophytes</taxon>
        <taxon>Chlorophyceae</taxon>
        <taxon>CS clade</taxon>
        <taxon>Chlamydomonadales</taxon>
        <taxon>Tetrabaenaceae</taxon>
        <taxon>Tetrabaena</taxon>
    </lineage>
</organism>
<reference evidence="12 13" key="1">
    <citation type="journal article" date="2017" name="Mol. Biol. Evol.">
        <title>The 4-celled Tetrabaena socialis nuclear genome reveals the essential components for genetic control of cell number at the origin of multicellularity in the volvocine lineage.</title>
        <authorList>
            <person name="Featherston J."/>
            <person name="Arakaki Y."/>
            <person name="Hanschen E.R."/>
            <person name="Ferris P.J."/>
            <person name="Michod R.E."/>
            <person name="Olson B.J.S.C."/>
            <person name="Nozaki H."/>
            <person name="Durand P.M."/>
        </authorList>
    </citation>
    <scope>NUCLEOTIDE SEQUENCE [LARGE SCALE GENOMIC DNA]</scope>
    <source>
        <strain evidence="12 13">NIES-571</strain>
    </source>
</reference>
<evidence type="ECO:0000256" key="2">
    <source>
        <dbReference type="ARBA" id="ARBA00004606"/>
    </source>
</evidence>
<dbReference type="GO" id="GO:0000139">
    <property type="term" value="C:Golgi membrane"/>
    <property type="evidence" value="ECO:0007669"/>
    <property type="project" value="UniProtKB-SubCell"/>
</dbReference>
<keyword evidence="5" id="KW-0812">Transmembrane</keyword>
<dbReference type="PANTHER" id="PTHR31646:SF1">
    <property type="entry name" value="ALPHA-1,2-MANNOSYLTRANSFERASE MNN2"/>
    <property type="match status" value="1"/>
</dbReference>
<keyword evidence="13" id="KW-1185">Reference proteome</keyword>
<dbReference type="Pfam" id="PF11051">
    <property type="entry name" value="Mannosyl_trans3"/>
    <property type="match status" value="1"/>
</dbReference>
<dbReference type="AlphaFoldDB" id="A0A2J7ZG51"/>
<comment type="similarity">
    <text evidence="3">Belongs to the MNN1/MNT family.</text>
</comment>
<dbReference type="GO" id="GO:0046354">
    <property type="term" value="P:mannan biosynthetic process"/>
    <property type="evidence" value="ECO:0007669"/>
    <property type="project" value="TreeGrafter"/>
</dbReference>
<dbReference type="Proteomes" id="UP000236333">
    <property type="component" value="Unassembled WGS sequence"/>
</dbReference>
<dbReference type="GO" id="GO:0000026">
    <property type="term" value="F:alpha-1,2-mannosyltransferase activity"/>
    <property type="evidence" value="ECO:0007669"/>
    <property type="project" value="TreeGrafter"/>
</dbReference>
<feature type="non-terminal residue" evidence="12">
    <location>
        <position position="1"/>
    </location>
</feature>
<dbReference type="OrthoDB" id="548229at2759"/>
<evidence type="ECO:0000256" key="6">
    <source>
        <dbReference type="ARBA" id="ARBA00022968"/>
    </source>
</evidence>
<evidence type="ECO:0000256" key="3">
    <source>
        <dbReference type="ARBA" id="ARBA00009105"/>
    </source>
</evidence>
<comment type="subcellular location">
    <subcellularLocation>
        <location evidence="10">Endomembrane system</location>
        <topology evidence="10">Single-pass membrane protein</topology>
    </subcellularLocation>
    <subcellularLocation>
        <location evidence="1">Golgi apparatus membrane</location>
    </subcellularLocation>
    <subcellularLocation>
        <location evidence="2">Membrane</location>
        <topology evidence="2">Single-pass type II membrane protein</topology>
    </subcellularLocation>
</comment>
<dbReference type="PANTHER" id="PTHR31646">
    <property type="entry name" value="ALPHA-1,2-MANNOSYLTRANSFERASE MNN2"/>
    <property type="match status" value="1"/>
</dbReference>
<dbReference type="EMBL" id="PGGS01003705">
    <property type="protein sequence ID" value="PNG99199.1"/>
    <property type="molecule type" value="Genomic_DNA"/>
</dbReference>
<comment type="caution">
    <text evidence="12">The sequence shown here is derived from an EMBL/GenBank/DDBJ whole genome shotgun (WGS) entry which is preliminary data.</text>
</comment>
<evidence type="ECO:0000256" key="9">
    <source>
        <dbReference type="ARBA" id="ARBA00023136"/>
    </source>
</evidence>
<feature type="non-terminal residue" evidence="12">
    <location>
        <position position="180"/>
    </location>
</feature>
<keyword evidence="7" id="KW-1133">Transmembrane helix</keyword>
<accession>A0A2J7ZG51</accession>
<feature type="region of interest" description="Disordered" evidence="11">
    <location>
        <begin position="29"/>
        <end position="59"/>
    </location>
</feature>
<evidence type="ECO:0000313" key="13">
    <source>
        <dbReference type="Proteomes" id="UP000236333"/>
    </source>
</evidence>
<evidence type="ECO:0000256" key="10">
    <source>
        <dbReference type="ARBA" id="ARBA00037847"/>
    </source>
</evidence>
<name>A0A2J7ZG51_9CHLO</name>